<dbReference type="EMBL" id="AASE01000004">
    <property type="protein sequence ID" value="EAT59442.1"/>
    <property type="molecule type" value="Genomic_DNA"/>
</dbReference>
<gene>
    <name evidence="2" type="ORF">CferDRAFT_1369</name>
</gene>
<sequence>MDLIDLIPFQNEFNKTYHGLTSNATHTSEKPVFHELKVRRYDKPVDEIRDFISGKIDHWVGWELKSEKTAVGGTTTIRGEVTSVLLFGMKIDVTFGLFEETDINGRPITTINAKAETRIESRGDLGESRRIIRMMLGALDFEFRHQQIKDEDYHYRSVDVNGPSASFQQIFDNARLQHQKKPEGSPKATAIEFKKRAPVQTIQLNKPAEKNGDTSHSAGSAAENGSSSAQSETPASAGKAVASRPKVTIITTKKNI</sequence>
<reference evidence="2 3" key="2">
    <citation type="submission" date="2006-07" db="EMBL/GenBank/DDBJ databases">
        <title>Sequencing of the draft genome and assembly of Chlorobium ferroxidans DSM 13031.</title>
        <authorList>
            <consortium name="US DOE Joint Genome Institute (JGI-PGF)"/>
            <person name="Copeland A."/>
            <person name="Lucas S."/>
            <person name="Lapidus A."/>
            <person name="Barry K."/>
            <person name="Glavina del Rio T."/>
            <person name="Dalin E."/>
            <person name="Tice H."/>
            <person name="Bruce D."/>
            <person name="Pitluck S."/>
            <person name="Richardson P."/>
        </authorList>
    </citation>
    <scope>NUCLEOTIDE SEQUENCE [LARGE SCALE GENOMIC DNA]</scope>
    <source>
        <strain evidence="2 3">DSM 13031</strain>
    </source>
</reference>
<evidence type="ECO:0000313" key="3">
    <source>
        <dbReference type="Proteomes" id="UP000004162"/>
    </source>
</evidence>
<dbReference type="OrthoDB" id="597143at2"/>
<dbReference type="RefSeq" id="WP_006365869.1">
    <property type="nucleotide sequence ID" value="NZ_AASE01000004.1"/>
</dbReference>
<proteinExistence type="predicted"/>
<dbReference type="AlphaFoldDB" id="Q0YT22"/>
<evidence type="ECO:0000313" key="2">
    <source>
        <dbReference type="EMBL" id="EAT59442.1"/>
    </source>
</evidence>
<reference evidence="2 3" key="1">
    <citation type="submission" date="2006-07" db="EMBL/GenBank/DDBJ databases">
        <title>Annotation of the draft genome assembly of Chlorobium ferroxidans DSM 13031.</title>
        <authorList>
            <consortium name="US DOE Joint Genome Institute (JGI-ORNL)"/>
            <person name="Larimer F."/>
            <person name="Land M."/>
            <person name="Hauser L."/>
        </authorList>
    </citation>
    <scope>NUCLEOTIDE SEQUENCE [LARGE SCALE GENOMIC DNA]</scope>
    <source>
        <strain evidence="2 3">DSM 13031</strain>
    </source>
</reference>
<feature type="region of interest" description="Disordered" evidence="1">
    <location>
        <begin position="196"/>
        <end position="256"/>
    </location>
</feature>
<feature type="compositionally biased region" description="Low complexity" evidence="1">
    <location>
        <begin position="215"/>
        <end position="232"/>
    </location>
</feature>
<accession>Q0YT22</accession>
<keyword evidence="3" id="KW-1185">Reference proteome</keyword>
<comment type="caution">
    <text evidence="2">The sequence shown here is derived from an EMBL/GenBank/DDBJ whole genome shotgun (WGS) entry which is preliminary data.</text>
</comment>
<organism evidence="2 3">
    <name type="scientific">Chlorobium ferrooxidans DSM 13031</name>
    <dbReference type="NCBI Taxonomy" id="377431"/>
    <lineage>
        <taxon>Bacteria</taxon>
        <taxon>Pseudomonadati</taxon>
        <taxon>Chlorobiota</taxon>
        <taxon>Chlorobiia</taxon>
        <taxon>Chlorobiales</taxon>
        <taxon>Chlorobiaceae</taxon>
        <taxon>Chlorobium/Pelodictyon group</taxon>
        <taxon>Chlorobium</taxon>
    </lineage>
</organism>
<dbReference type="Proteomes" id="UP000004162">
    <property type="component" value="Unassembled WGS sequence"/>
</dbReference>
<protein>
    <submittedName>
        <fullName evidence="2">Uncharacterized protein</fullName>
    </submittedName>
</protein>
<name>Q0YT22_9CHLB</name>
<evidence type="ECO:0000256" key="1">
    <source>
        <dbReference type="SAM" id="MobiDB-lite"/>
    </source>
</evidence>